<reference evidence="1" key="1">
    <citation type="submission" date="2019-06" db="EMBL/GenBank/DDBJ databases">
        <authorList>
            <person name="Zheng W."/>
        </authorList>
    </citation>
    <scope>NUCLEOTIDE SEQUENCE</scope>
    <source>
        <strain evidence="1">QDHG01</strain>
    </source>
</reference>
<dbReference type="AlphaFoldDB" id="A0A8J8NHT1"/>
<evidence type="ECO:0000313" key="1">
    <source>
        <dbReference type="EMBL" id="TNV75436.1"/>
    </source>
</evidence>
<organism evidence="1 2">
    <name type="scientific">Halteria grandinella</name>
    <dbReference type="NCBI Taxonomy" id="5974"/>
    <lineage>
        <taxon>Eukaryota</taxon>
        <taxon>Sar</taxon>
        <taxon>Alveolata</taxon>
        <taxon>Ciliophora</taxon>
        <taxon>Intramacronucleata</taxon>
        <taxon>Spirotrichea</taxon>
        <taxon>Stichotrichia</taxon>
        <taxon>Sporadotrichida</taxon>
        <taxon>Halteriidae</taxon>
        <taxon>Halteria</taxon>
    </lineage>
</organism>
<keyword evidence="2" id="KW-1185">Reference proteome</keyword>
<sequence>MINTSQESQCIQRPAIQKTHRVESREEIEPAEEANDCLECVYTERDCLEDHESRVCQVDGVGEHLLGGGWDVGHSADGVAAELQTHINICHGLSQMQQVSCPVAHLCETNILECGKSQYVIGNDEHP</sequence>
<protein>
    <submittedName>
        <fullName evidence="1">Uncharacterized protein</fullName>
    </submittedName>
</protein>
<gene>
    <name evidence="1" type="ORF">FGO68_gene7738</name>
</gene>
<comment type="caution">
    <text evidence="1">The sequence shown here is derived from an EMBL/GenBank/DDBJ whole genome shotgun (WGS) entry which is preliminary data.</text>
</comment>
<proteinExistence type="predicted"/>
<evidence type="ECO:0000313" key="2">
    <source>
        <dbReference type="Proteomes" id="UP000785679"/>
    </source>
</evidence>
<dbReference type="Proteomes" id="UP000785679">
    <property type="component" value="Unassembled WGS sequence"/>
</dbReference>
<dbReference type="EMBL" id="RRYP01015602">
    <property type="protein sequence ID" value="TNV75436.1"/>
    <property type="molecule type" value="Genomic_DNA"/>
</dbReference>
<name>A0A8J8NHT1_HALGN</name>
<accession>A0A8J8NHT1</accession>